<dbReference type="Proteomes" id="UP000190150">
    <property type="component" value="Unassembled WGS sequence"/>
</dbReference>
<gene>
    <name evidence="2" type="ORF">SAMN05660841_02486</name>
</gene>
<proteinExistence type="predicted"/>
<dbReference type="EMBL" id="FUZF01000010">
    <property type="protein sequence ID" value="SKB81148.1"/>
    <property type="molecule type" value="Genomic_DNA"/>
</dbReference>
<feature type="chain" id="PRO_5012233769" description="Outer membrane protein beta-barrel domain-containing protein" evidence="1">
    <location>
        <begin position="20"/>
        <end position="203"/>
    </location>
</feature>
<evidence type="ECO:0000313" key="2">
    <source>
        <dbReference type="EMBL" id="SKB81148.1"/>
    </source>
</evidence>
<name>A0A1T5EAW5_9SPHI</name>
<reference evidence="3" key="1">
    <citation type="submission" date="2017-02" db="EMBL/GenBank/DDBJ databases">
        <authorList>
            <person name="Varghese N."/>
            <person name="Submissions S."/>
        </authorList>
    </citation>
    <scope>NUCLEOTIDE SEQUENCE [LARGE SCALE GENOMIC DNA]</scope>
    <source>
        <strain evidence="3">DSM 24091</strain>
    </source>
</reference>
<evidence type="ECO:0008006" key="4">
    <source>
        <dbReference type="Google" id="ProtNLM"/>
    </source>
</evidence>
<sequence length="203" mass="23016">MKYFCIFLGLLCGLSPVLGQEKTYTNQTEVGTLSYGFYPGQVSFSASTFHGVEFHRNYAVGLSVGVDRLRVEDNFTFWSLPIAVRGRYTLSPERKTAFYGSLDIGYGVDVLNKEKRTENNLDTYNGGVIWSPQVGLRMKPEGKRMFYSFSAGYKYTAFGVKRYYNLGGGMESPVLTQDLRGYQAMREQRYNLHRLSLMVGIGF</sequence>
<feature type="signal peptide" evidence="1">
    <location>
        <begin position="1"/>
        <end position="19"/>
    </location>
</feature>
<evidence type="ECO:0000256" key="1">
    <source>
        <dbReference type="SAM" id="SignalP"/>
    </source>
</evidence>
<keyword evidence="3" id="KW-1185">Reference proteome</keyword>
<evidence type="ECO:0000313" key="3">
    <source>
        <dbReference type="Proteomes" id="UP000190150"/>
    </source>
</evidence>
<organism evidence="2 3">
    <name type="scientific">Sphingobacterium nematocida</name>
    <dbReference type="NCBI Taxonomy" id="1513896"/>
    <lineage>
        <taxon>Bacteria</taxon>
        <taxon>Pseudomonadati</taxon>
        <taxon>Bacteroidota</taxon>
        <taxon>Sphingobacteriia</taxon>
        <taxon>Sphingobacteriales</taxon>
        <taxon>Sphingobacteriaceae</taxon>
        <taxon>Sphingobacterium</taxon>
    </lineage>
</organism>
<dbReference type="STRING" id="1513896.SAMN05660841_02486"/>
<keyword evidence="1" id="KW-0732">Signal</keyword>
<dbReference type="RefSeq" id="WP_139375288.1">
    <property type="nucleotide sequence ID" value="NZ_FUZF01000010.1"/>
</dbReference>
<dbReference type="OrthoDB" id="711271at2"/>
<protein>
    <recommendedName>
        <fullName evidence="4">Outer membrane protein beta-barrel domain-containing protein</fullName>
    </recommendedName>
</protein>
<accession>A0A1T5EAW5</accession>
<dbReference type="AlphaFoldDB" id="A0A1T5EAW5"/>